<name>A0A139BSR3_9PROT</name>
<organism evidence="1 2">
    <name type="scientific">Candidatus Gallionella acididurans</name>
    <dbReference type="NCBI Taxonomy" id="1796491"/>
    <lineage>
        <taxon>Bacteria</taxon>
        <taxon>Pseudomonadati</taxon>
        <taxon>Pseudomonadota</taxon>
        <taxon>Betaproteobacteria</taxon>
        <taxon>Nitrosomonadales</taxon>
        <taxon>Gallionellaceae</taxon>
        <taxon>Gallionella</taxon>
    </lineage>
</organism>
<proteinExistence type="predicted"/>
<accession>A0A139BSR3</accession>
<dbReference type="EMBL" id="LSLI01000048">
    <property type="protein sequence ID" value="KXS31968.1"/>
    <property type="molecule type" value="Genomic_DNA"/>
</dbReference>
<dbReference type="Proteomes" id="UP000070578">
    <property type="component" value="Unassembled WGS sequence"/>
</dbReference>
<dbReference type="AlphaFoldDB" id="A0A139BSR3"/>
<protein>
    <submittedName>
        <fullName evidence="1">Uncharacterized protein</fullName>
    </submittedName>
</protein>
<sequence>MIRNDVDGQLAVNANMARSANPAARLAGAAAMALCRSRFYGYLSPCKKPKNPELTMNWGPGDVDTRVKRIICALIQRVIVWGN</sequence>
<evidence type="ECO:0000313" key="2">
    <source>
        <dbReference type="Proteomes" id="UP000070578"/>
    </source>
</evidence>
<reference evidence="1 2" key="2">
    <citation type="submission" date="2016-03" db="EMBL/GenBank/DDBJ databases">
        <title>New uncultured bacterium of the family Gallionellaceae from acid mine drainage: description and reconstruction of genome based on metagenomic analysis of microbial community.</title>
        <authorList>
            <person name="Kadnikov V."/>
            <person name="Ivasenko D."/>
            <person name="Beletsky A."/>
            <person name="Mardanov A."/>
            <person name="Danilova E."/>
            <person name="Pimenov N."/>
            <person name="Karnachuk O."/>
            <person name="Ravin N."/>
        </authorList>
    </citation>
    <scope>NUCLEOTIDE SEQUENCE [LARGE SCALE GENOMIC DNA]</scope>
    <source>
        <strain evidence="1">ShG14-8</strain>
    </source>
</reference>
<reference evidence="1 2" key="1">
    <citation type="submission" date="2016-02" db="EMBL/GenBank/DDBJ databases">
        <authorList>
            <person name="Wen L."/>
            <person name="He K."/>
            <person name="Yang H."/>
        </authorList>
    </citation>
    <scope>NUCLEOTIDE SEQUENCE [LARGE SCALE GENOMIC DNA]</scope>
    <source>
        <strain evidence="1">ShG14-8</strain>
    </source>
</reference>
<comment type="caution">
    <text evidence="1">The sequence shown here is derived from an EMBL/GenBank/DDBJ whole genome shotgun (WGS) entry which is preliminary data.</text>
</comment>
<gene>
    <name evidence="1" type="ORF">AWT59_1929</name>
</gene>
<evidence type="ECO:0000313" key="1">
    <source>
        <dbReference type="EMBL" id="KXS31968.1"/>
    </source>
</evidence>